<feature type="compositionally biased region" description="Basic and acidic residues" evidence="1">
    <location>
        <begin position="192"/>
        <end position="201"/>
    </location>
</feature>
<dbReference type="InterPro" id="IPR027417">
    <property type="entry name" value="P-loop_NTPase"/>
</dbReference>
<dbReference type="Gene3D" id="3.40.50.300">
    <property type="entry name" value="P-loop containing nucleotide triphosphate hydrolases"/>
    <property type="match status" value="2"/>
</dbReference>
<dbReference type="Pfam" id="PF13604">
    <property type="entry name" value="AAA_30"/>
    <property type="match status" value="1"/>
</dbReference>
<organism evidence="3 4">
    <name type="scientific">Kribbella aluminosa</name>
    <dbReference type="NCBI Taxonomy" id="416017"/>
    <lineage>
        <taxon>Bacteria</taxon>
        <taxon>Bacillati</taxon>
        <taxon>Actinomycetota</taxon>
        <taxon>Actinomycetes</taxon>
        <taxon>Propionibacteriales</taxon>
        <taxon>Kribbellaceae</taxon>
        <taxon>Kribbella</taxon>
    </lineage>
</organism>
<dbReference type="InterPro" id="IPR014862">
    <property type="entry name" value="TrwC"/>
</dbReference>
<reference evidence="3 4" key="1">
    <citation type="submission" date="2021-03" db="EMBL/GenBank/DDBJ databases">
        <title>Sequencing the genomes of 1000 actinobacteria strains.</title>
        <authorList>
            <person name="Klenk H.-P."/>
        </authorList>
    </citation>
    <scope>NUCLEOTIDE SEQUENCE [LARGE SCALE GENOMIC DNA]</scope>
    <source>
        <strain evidence="3 4">DSM 18824</strain>
    </source>
</reference>
<proteinExistence type="predicted"/>
<evidence type="ECO:0000313" key="3">
    <source>
        <dbReference type="EMBL" id="MBP2356213.1"/>
    </source>
</evidence>
<dbReference type="SUPFAM" id="SSF55464">
    <property type="entry name" value="Origin of replication-binding domain, RBD-like"/>
    <property type="match status" value="1"/>
</dbReference>
<feature type="compositionally biased region" description="Polar residues" evidence="1">
    <location>
        <begin position="1402"/>
        <end position="1414"/>
    </location>
</feature>
<feature type="region of interest" description="Disordered" evidence="1">
    <location>
        <begin position="173"/>
        <end position="208"/>
    </location>
</feature>
<name>A0ABS4UX68_9ACTN</name>
<dbReference type="CDD" id="cd18809">
    <property type="entry name" value="SF1_C_RecD"/>
    <property type="match status" value="1"/>
</dbReference>
<dbReference type="SMART" id="SM00382">
    <property type="entry name" value="AAA"/>
    <property type="match status" value="1"/>
</dbReference>
<dbReference type="InterPro" id="IPR003593">
    <property type="entry name" value="AAA+_ATPase"/>
</dbReference>
<protein>
    <submittedName>
        <fullName evidence="3">Conjugative relaxase-like TrwC/TraI family protein</fullName>
    </submittedName>
</protein>
<accession>A0ABS4UX68</accession>
<evidence type="ECO:0000313" key="4">
    <source>
        <dbReference type="Proteomes" id="UP000755585"/>
    </source>
</evidence>
<feature type="domain" description="AAA+ ATPase" evidence="2">
    <location>
        <begin position="742"/>
        <end position="1010"/>
    </location>
</feature>
<sequence length="1414" mass="156231">MRQNRRSSAVSGRICGQLRLSPARRKTSQRFNVRDRPNPRASTRHAPARRRAGRVQAQIDHTSCIRGVSVAETLPTSLTWAPALSVHEPHREQLRARQRPSVRALRRVLHRPPIRPTILLRSLPPAQLALTEVRDQRGRCRALLGRVAHSDDPEDPSRTHRCRPTVRCCRTAPGGLRRAGETRSGDLPSSASERRTGDKRSGSWCATGGPRHPMLSIHRLTAGDGYTYLLKHVAPGDVDRRMATPLTAYYAESGYPAGRWFGRGLSGLGKGELTAGAEVTEEQMAALFGRAEVPITGTTLGEPYRTYKSPSESVADQIRALDPTLPTALRELEIEQIRKTAARKKTKHAVAGFDLTFSPVKSVSALWATADVGVQEQIVLAHYEAIHDVLESLQDQAVFTRTGHDGVAQLDTRGVIAAAFDHWDTRGGDPQLHTHVVVANRVQGDDGCWRTIDGRVLYAAAVALSEVHNTLLADNLSRRLGVTWQLHDRGERRSPAFEIDGIPEELIREFSSRTEQIEANLATLLEHRADDSGPPGRREMYVLRQQATLMNRPPKHLAKPLADLMRSWRERAERVTHKQASAIIEKVLDSTTDRPLTAADLSAETIHAYGAMTVLALQAKRATWTRWNLLAEASRQTRLLRLSTTEDRLQALEAIVHDAEQQSISISPAATFTTPERRADGQSVFTIHNGEIFTSPVILGAESLLLDLAAKLDAPTISHRRVTTSRLSDDKIQALQRIAQSGQTVEALVGPAGSGKTSLLAALRTSWEAQHGDGSVIALAPSSAAATVLSDTLSLPADNLAKWIHEAVGVAADQRRRWISELERAAQAAETTGRRRRHRRIVAELARAYADRDRWHFRRNQLVIVDEASMAGTMELATLAREADKAGAKLLLVGDDAQLGAADVGGAFRLIARDTNAAELSDVWRFSNQWEREASLELRKGRAEVIDLYDDHDRLSHGSVEDMEDAAYLAWRRDSNAGKTSLLIAADNATVARLNARARLDRVTTGEVEPDGILLHDGTHVGLGDHIVTRLNNRRLRIGRRSFVQNGNRWTVIHRWDDGSLTVQNDDLQTVALPSAYVRESVELAYATTAHRAQGATVDTAHLLVTDKLTRALMYVGLTRGRHSNRAYVATHTTTAEMHEPQFPQTMQDVLEAVLEQDGIERSAHETMRTQLDNATRLDRLIPIHEHLCQLDARERYRPAITTSGLDPIDQAALQSSPAFGPLITALRHAEHLGLDVPTTLHQIVNQSSLTNANDIAAVLHARVERLITRTERRTRRASPAHIAGLVTPSVHVSNPTYKAALQEIESQIAQRANWLAEQAASANEPWHRHLIESMPETTESLRQLVRDVAAYRELHRIIGLDPLGSPPANAYAQQRQHSHLQRMMQELAGTDLQDEPAPEVTSATSLKTPGNAL</sequence>
<comment type="caution">
    <text evidence="3">The sequence shown here is derived from an EMBL/GenBank/DDBJ whole genome shotgun (WGS) entry which is preliminary data.</text>
</comment>
<feature type="compositionally biased region" description="Basic residues" evidence="1">
    <location>
        <begin position="42"/>
        <end position="51"/>
    </location>
</feature>
<gene>
    <name evidence="3" type="ORF">JOF29_007323</name>
</gene>
<dbReference type="Pfam" id="PF08751">
    <property type="entry name" value="TrwC"/>
    <property type="match status" value="1"/>
</dbReference>
<feature type="region of interest" description="Disordered" evidence="1">
    <location>
        <begin position="1392"/>
        <end position="1414"/>
    </location>
</feature>
<dbReference type="EMBL" id="JAGINT010000002">
    <property type="protein sequence ID" value="MBP2356213.1"/>
    <property type="molecule type" value="Genomic_DNA"/>
</dbReference>
<dbReference type="NCBIfam" id="NF041492">
    <property type="entry name" value="MobF"/>
    <property type="match status" value="1"/>
</dbReference>
<dbReference type="SUPFAM" id="SSF52540">
    <property type="entry name" value="P-loop containing nucleoside triphosphate hydrolases"/>
    <property type="match status" value="1"/>
</dbReference>
<dbReference type="Proteomes" id="UP000755585">
    <property type="component" value="Unassembled WGS sequence"/>
</dbReference>
<dbReference type="RefSeq" id="WP_209698766.1">
    <property type="nucleotide sequence ID" value="NZ_JAGINT010000002.1"/>
</dbReference>
<keyword evidence="4" id="KW-1185">Reference proteome</keyword>
<feature type="region of interest" description="Disordered" evidence="1">
    <location>
        <begin position="24"/>
        <end position="51"/>
    </location>
</feature>
<evidence type="ECO:0000256" key="1">
    <source>
        <dbReference type="SAM" id="MobiDB-lite"/>
    </source>
</evidence>
<evidence type="ECO:0000259" key="2">
    <source>
        <dbReference type="SMART" id="SM00382"/>
    </source>
</evidence>